<dbReference type="AlphaFoldDB" id="A0A0R3RDP6"/>
<sequence>LKQITFSRTVITNMSKYISSRSNLLTCFLTL</sequence>
<accession>A0A0R3RDP6</accession>
<protein>
    <submittedName>
        <fullName evidence="1">LuxR family transcriptional regulator</fullName>
    </submittedName>
</protein>
<organism evidence="1">
    <name type="scientific">Brugia timori</name>
    <dbReference type="NCBI Taxonomy" id="42155"/>
    <lineage>
        <taxon>Eukaryota</taxon>
        <taxon>Metazoa</taxon>
        <taxon>Ecdysozoa</taxon>
        <taxon>Nematoda</taxon>
        <taxon>Chromadorea</taxon>
        <taxon>Rhabditida</taxon>
        <taxon>Spirurina</taxon>
        <taxon>Spiruromorpha</taxon>
        <taxon>Filarioidea</taxon>
        <taxon>Onchocercidae</taxon>
        <taxon>Brugia</taxon>
    </lineage>
</organism>
<name>A0A0R3RDP6_9BILA</name>
<dbReference type="WBParaSite" id="BTMF_0001817101-mRNA-1">
    <property type="protein sequence ID" value="BTMF_0001817101-mRNA-1"/>
    <property type="gene ID" value="BTMF_0001817101"/>
</dbReference>
<reference evidence="1" key="1">
    <citation type="submission" date="2017-02" db="UniProtKB">
        <authorList>
            <consortium name="WormBaseParasite"/>
        </authorList>
    </citation>
    <scope>IDENTIFICATION</scope>
</reference>
<evidence type="ECO:0000313" key="1">
    <source>
        <dbReference type="WBParaSite" id="BTMF_0001817101-mRNA-1"/>
    </source>
</evidence>
<proteinExistence type="predicted"/>